<keyword evidence="1" id="KW-0202">Cytokine</keyword>
<organism evidence="4 5">
    <name type="scientific">Coregonus suidteri</name>
    <dbReference type="NCBI Taxonomy" id="861788"/>
    <lineage>
        <taxon>Eukaryota</taxon>
        <taxon>Metazoa</taxon>
        <taxon>Chordata</taxon>
        <taxon>Craniata</taxon>
        <taxon>Vertebrata</taxon>
        <taxon>Euteleostomi</taxon>
        <taxon>Actinopterygii</taxon>
        <taxon>Neopterygii</taxon>
        <taxon>Teleostei</taxon>
        <taxon>Protacanthopterygii</taxon>
        <taxon>Salmoniformes</taxon>
        <taxon>Salmonidae</taxon>
        <taxon>Coregoninae</taxon>
        <taxon>Coregonus</taxon>
    </lineage>
</organism>
<evidence type="ECO:0000256" key="1">
    <source>
        <dbReference type="ARBA" id="ARBA00022514"/>
    </source>
</evidence>
<proteinExistence type="predicted"/>
<dbReference type="Pfam" id="PF00048">
    <property type="entry name" value="IL8"/>
    <property type="match status" value="1"/>
</dbReference>
<name>A0AAN8LRP7_9TELE</name>
<gene>
    <name evidence="4" type="ORF">J4Q44_G00190600</name>
</gene>
<feature type="signal peptide" evidence="2">
    <location>
        <begin position="1"/>
        <end position="24"/>
    </location>
</feature>
<evidence type="ECO:0000256" key="2">
    <source>
        <dbReference type="SAM" id="SignalP"/>
    </source>
</evidence>
<evidence type="ECO:0000313" key="5">
    <source>
        <dbReference type="Proteomes" id="UP001356427"/>
    </source>
</evidence>
<evidence type="ECO:0000259" key="3">
    <source>
        <dbReference type="Pfam" id="PF00048"/>
    </source>
</evidence>
<reference evidence="4 5" key="1">
    <citation type="submission" date="2021-04" db="EMBL/GenBank/DDBJ databases">
        <authorList>
            <person name="De Guttry C."/>
            <person name="Zahm M."/>
            <person name="Klopp C."/>
            <person name="Cabau C."/>
            <person name="Louis A."/>
            <person name="Berthelot C."/>
            <person name="Parey E."/>
            <person name="Roest Crollius H."/>
            <person name="Montfort J."/>
            <person name="Robinson-Rechavi M."/>
            <person name="Bucao C."/>
            <person name="Bouchez O."/>
            <person name="Gislard M."/>
            <person name="Lluch J."/>
            <person name="Milhes M."/>
            <person name="Lampietro C."/>
            <person name="Lopez Roques C."/>
            <person name="Donnadieu C."/>
            <person name="Braasch I."/>
            <person name="Desvignes T."/>
            <person name="Postlethwait J."/>
            <person name="Bobe J."/>
            <person name="Wedekind C."/>
            <person name="Guiguen Y."/>
        </authorList>
    </citation>
    <scope>NUCLEOTIDE SEQUENCE [LARGE SCALE GENOMIC DNA]</scope>
    <source>
        <strain evidence="4">Cs_M1</strain>
        <tissue evidence="4">Blood</tissue>
    </source>
</reference>
<feature type="domain" description="Chemokine interleukin-8-like" evidence="3">
    <location>
        <begin position="29"/>
        <end position="81"/>
    </location>
</feature>
<dbReference type="Gene3D" id="2.40.50.40">
    <property type="match status" value="1"/>
</dbReference>
<dbReference type="AlphaFoldDB" id="A0AAN8LRP7"/>
<dbReference type="GO" id="GO:0005615">
    <property type="term" value="C:extracellular space"/>
    <property type="evidence" value="ECO:0007669"/>
    <property type="project" value="UniProtKB-KW"/>
</dbReference>
<keyword evidence="5" id="KW-1185">Reference proteome</keyword>
<keyword evidence="2" id="KW-0732">Signal</keyword>
<comment type="caution">
    <text evidence="4">The sequence shown here is derived from an EMBL/GenBank/DDBJ whole genome shotgun (WGS) entry which is preliminary data.</text>
</comment>
<dbReference type="Proteomes" id="UP001356427">
    <property type="component" value="Unassembled WGS sequence"/>
</dbReference>
<dbReference type="InterPro" id="IPR001811">
    <property type="entry name" value="Chemokine_IL8-like_dom"/>
</dbReference>
<protein>
    <recommendedName>
        <fullName evidence="3">Chemokine interleukin-8-like domain-containing protein</fullName>
    </recommendedName>
</protein>
<accession>A0AAN8LRP7</accession>
<sequence length="129" mass="14953">MQLCYGPMACLALFLLLTATGTEADKVHNCCTEVSRQKINVPIIGARLQKKNPPCVKAVIFETEDGEICSHWKEAWVQTHIHSAGNGQKVTEYTEHHQHLPRRGHYYLFFLFINHHQHRHWLNLRDSIV</sequence>
<dbReference type="GO" id="GO:0006955">
    <property type="term" value="P:immune response"/>
    <property type="evidence" value="ECO:0007669"/>
    <property type="project" value="InterPro"/>
</dbReference>
<feature type="chain" id="PRO_5042949536" description="Chemokine interleukin-8-like domain-containing protein" evidence="2">
    <location>
        <begin position="25"/>
        <end position="129"/>
    </location>
</feature>
<dbReference type="GO" id="GO:0008009">
    <property type="term" value="F:chemokine activity"/>
    <property type="evidence" value="ECO:0007669"/>
    <property type="project" value="InterPro"/>
</dbReference>
<dbReference type="InterPro" id="IPR036048">
    <property type="entry name" value="Interleukin_8-like_sf"/>
</dbReference>
<dbReference type="SUPFAM" id="SSF54117">
    <property type="entry name" value="Interleukin 8-like chemokines"/>
    <property type="match status" value="1"/>
</dbReference>
<evidence type="ECO:0000313" key="4">
    <source>
        <dbReference type="EMBL" id="KAK6311005.1"/>
    </source>
</evidence>
<dbReference type="EMBL" id="JAGTTL010000016">
    <property type="protein sequence ID" value="KAK6311005.1"/>
    <property type="molecule type" value="Genomic_DNA"/>
</dbReference>